<dbReference type="PANTHER" id="PTHR36848:SF2">
    <property type="entry name" value="SECRETED PROTEIN"/>
    <property type="match status" value="1"/>
</dbReference>
<feature type="chain" id="PRO_5045440446" evidence="1">
    <location>
        <begin position="23"/>
        <end position="737"/>
    </location>
</feature>
<evidence type="ECO:0000313" key="2">
    <source>
        <dbReference type="EMBL" id="MBC5788181.1"/>
    </source>
</evidence>
<dbReference type="Pfam" id="PF17132">
    <property type="entry name" value="Glyco_hydro_106"/>
    <property type="match status" value="1"/>
</dbReference>
<name>A0ABR7ISR4_9CLOT</name>
<feature type="signal peptide" evidence="1">
    <location>
        <begin position="1"/>
        <end position="22"/>
    </location>
</feature>
<proteinExistence type="predicted"/>
<sequence length="737" mass="81215">MKKSHKLLAAVLSATMLLSATATVLPANATQADSNSAISYFKNPDYTAKPMARMWFPDATAGIDDNDVIEKQINSLAEAGFGGVEIAMLSDSTSYTNDQAEYCGWGSDSWVKLLKKVYKAANAIEGGFVVDLTITAHWPPCVNTIDPNDPQTSKQTAVSFTPVTAEDIQNGSVELKLPETKTTDGKNAHFIFTDTLVSTNLAKVVSVTDKEEKGTPYTEYNLDFSSLKGMDASEIEGKTTPAGIPDKAYAESQGWDYQETLDAFGPEQADPNETAKVDADGNRKRMADEQHYYQADLSGLTADDVSDGDYVLVSVYYRGTGQLFNGGSSVVMHNRCYVMDFFNDDGINAITDYWDNYILNDTELAAMIRENGGSIFEDSIEANKTTNLWAPDLKEEIAAYYGENYQYQDVIAAVVASERTYGGFGASADPKDLVYTYDNEEEKELGARIVEDYNDIMGHLYETQHCIPANKWAESIGCNYRAQTYDLTGLDIAGAASIVTIPEGDNMTKGDGLRQLSAAANLYDKKYLSMEAITGRTIYQYNWEDILFELTANFSWGVNRAIFHGSAYSKSINGFHADWPGWDPFGGSFGEPYSYRQTYWDKMDMVTDYVSRNQALLQYANQKVDVAVIRDGPLAFEFPNGNSMQALLDNGYSYNIMSEALINGENAHDVQNQMIYPDGPGYKALVLSEVSTISVESMETILDYAKAGIPIISYSSNPSKVYGTEKSDNTDANAHVR</sequence>
<protein>
    <submittedName>
        <fullName evidence="2">Uncharacterized protein</fullName>
    </submittedName>
</protein>
<dbReference type="InterPro" id="IPR053161">
    <property type="entry name" value="Ulvan_degrading_GH"/>
</dbReference>
<dbReference type="RefSeq" id="WP_186996820.1">
    <property type="nucleotide sequence ID" value="NZ_JACOQK010000001.1"/>
</dbReference>
<gene>
    <name evidence="2" type="ORF">H8Z77_09145</name>
</gene>
<evidence type="ECO:0000313" key="3">
    <source>
        <dbReference type="Proteomes" id="UP000649151"/>
    </source>
</evidence>
<reference evidence="2 3" key="1">
    <citation type="submission" date="2020-08" db="EMBL/GenBank/DDBJ databases">
        <title>Genome public.</title>
        <authorList>
            <person name="Liu C."/>
            <person name="Sun Q."/>
        </authorList>
    </citation>
    <scope>NUCLEOTIDE SEQUENCE [LARGE SCALE GENOMIC DNA]</scope>
    <source>
        <strain evidence="2 3">NSJ-27</strain>
    </source>
</reference>
<keyword evidence="3" id="KW-1185">Reference proteome</keyword>
<dbReference type="PANTHER" id="PTHR36848">
    <property type="entry name" value="DNA-BINDING PROTEIN (PUTATIVE SECRETED PROTEIN)-RELATED"/>
    <property type="match status" value="1"/>
</dbReference>
<keyword evidence="1" id="KW-0732">Signal</keyword>
<organism evidence="2 3">
    <name type="scientific">Clostridium facile</name>
    <dbReference type="NCBI Taxonomy" id="2763035"/>
    <lineage>
        <taxon>Bacteria</taxon>
        <taxon>Bacillati</taxon>
        <taxon>Bacillota</taxon>
        <taxon>Clostridia</taxon>
        <taxon>Eubacteriales</taxon>
        <taxon>Clostridiaceae</taxon>
        <taxon>Clostridium</taxon>
    </lineage>
</organism>
<dbReference type="Proteomes" id="UP000649151">
    <property type="component" value="Unassembled WGS sequence"/>
</dbReference>
<dbReference type="EMBL" id="JACOQK010000001">
    <property type="protein sequence ID" value="MBC5788181.1"/>
    <property type="molecule type" value="Genomic_DNA"/>
</dbReference>
<accession>A0ABR7ISR4</accession>
<comment type="caution">
    <text evidence="2">The sequence shown here is derived from an EMBL/GenBank/DDBJ whole genome shotgun (WGS) entry which is preliminary data.</text>
</comment>
<evidence type="ECO:0000256" key="1">
    <source>
        <dbReference type="SAM" id="SignalP"/>
    </source>
</evidence>